<name>A0A834W0J7_9FABA</name>
<gene>
    <name evidence="1" type="ORF">G2W53_043868</name>
</gene>
<evidence type="ECO:0000313" key="1">
    <source>
        <dbReference type="EMBL" id="KAF7804757.1"/>
    </source>
</evidence>
<comment type="caution">
    <text evidence="1">The sequence shown here is derived from an EMBL/GenBank/DDBJ whole genome shotgun (WGS) entry which is preliminary data.</text>
</comment>
<dbReference type="Proteomes" id="UP000634136">
    <property type="component" value="Unassembled WGS sequence"/>
</dbReference>
<accession>A0A834W0J7</accession>
<proteinExistence type="predicted"/>
<evidence type="ECO:0000313" key="2">
    <source>
        <dbReference type="Proteomes" id="UP000634136"/>
    </source>
</evidence>
<dbReference type="EMBL" id="JAAIUW010000013">
    <property type="protein sequence ID" value="KAF7804757.1"/>
    <property type="molecule type" value="Genomic_DNA"/>
</dbReference>
<dbReference type="AlphaFoldDB" id="A0A834W0J7"/>
<protein>
    <submittedName>
        <fullName evidence="1">Uncharacterized protein</fullName>
    </submittedName>
</protein>
<organism evidence="1 2">
    <name type="scientific">Senna tora</name>
    <dbReference type="NCBI Taxonomy" id="362788"/>
    <lineage>
        <taxon>Eukaryota</taxon>
        <taxon>Viridiplantae</taxon>
        <taxon>Streptophyta</taxon>
        <taxon>Embryophyta</taxon>
        <taxon>Tracheophyta</taxon>
        <taxon>Spermatophyta</taxon>
        <taxon>Magnoliopsida</taxon>
        <taxon>eudicotyledons</taxon>
        <taxon>Gunneridae</taxon>
        <taxon>Pentapetalae</taxon>
        <taxon>rosids</taxon>
        <taxon>fabids</taxon>
        <taxon>Fabales</taxon>
        <taxon>Fabaceae</taxon>
        <taxon>Caesalpinioideae</taxon>
        <taxon>Cassia clade</taxon>
        <taxon>Senna</taxon>
    </lineage>
</organism>
<reference evidence="1" key="1">
    <citation type="submission" date="2020-09" db="EMBL/GenBank/DDBJ databases">
        <title>Genome-Enabled Discovery of Anthraquinone Biosynthesis in Senna tora.</title>
        <authorList>
            <person name="Kang S.-H."/>
            <person name="Pandey R.P."/>
            <person name="Lee C.-M."/>
            <person name="Sim J.-S."/>
            <person name="Jeong J.-T."/>
            <person name="Choi B.-S."/>
            <person name="Jung M."/>
            <person name="Ginzburg D."/>
            <person name="Zhao K."/>
            <person name="Won S.Y."/>
            <person name="Oh T.-J."/>
            <person name="Yu Y."/>
            <person name="Kim N.-H."/>
            <person name="Lee O.R."/>
            <person name="Lee T.-H."/>
            <person name="Bashyal P."/>
            <person name="Kim T.-S."/>
            <person name="Lee W.-H."/>
            <person name="Kawkins C."/>
            <person name="Kim C.-K."/>
            <person name="Kim J.S."/>
            <person name="Ahn B.O."/>
            <person name="Rhee S.Y."/>
            <person name="Sohng J.K."/>
        </authorList>
    </citation>
    <scope>NUCLEOTIDE SEQUENCE</scope>
    <source>
        <tissue evidence="1">Leaf</tissue>
    </source>
</reference>
<keyword evidence="2" id="KW-1185">Reference proteome</keyword>
<sequence length="55" mass="6395">MPKKKIIEPHIYVRQQREARAQRNSVAFNPEVVVELSALNKTIALFKGILDYTNR</sequence>